<dbReference type="Proteomes" id="UP000029120">
    <property type="component" value="Chromosome 7"/>
</dbReference>
<feature type="region of interest" description="Disordered" evidence="1">
    <location>
        <begin position="218"/>
        <end position="262"/>
    </location>
</feature>
<keyword evidence="4" id="KW-1185">Reference proteome</keyword>
<organism evidence="3 4">
    <name type="scientific">Arabis alpina</name>
    <name type="common">Alpine rock-cress</name>
    <dbReference type="NCBI Taxonomy" id="50452"/>
    <lineage>
        <taxon>Eukaryota</taxon>
        <taxon>Viridiplantae</taxon>
        <taxon>Streptophyta</taxon>
        <taxon>Embryophyta</taxon>
        <taxon>Tracheophyta</taxon>
        <taxon>Spermatophyta</taxon>
        <taxon>Magnoliopsida</taxon>
        <taxon>eudicotyledons</taxon>
        <taxon>Gunneridae</taxon>
        <taxon>Pentapetalae</taxon>
        <taxon>rosids</taxon>
        <taxon>malvids</taxon>
        <taxon>Brassicales</taxon>
        <taxon>Brassicaceae</taxon>
        <taxon>Arabideae</taxon>
        <taxon>Arabis</taxon>
    </lineage>
</organism>
<dbReference type="OrthoDB" id="2014339at2759"/>
<proteinExistence type="predicted"/>
<feature type="compositionally biased region" description="Low complexity" evidence="1">
    <location>
        <begin position="352"/>
        <end position="369"/>
    </location>
</feature>
<protein>
    <recommendedName>
        <fullName evidence="2">Retroviral polymerase SH3-like domain-containing protein</fullName>
    </recommendedName>
</protein>
<dbReference type="OMA" id="WLINLEM"/>
<accession>A0A087GHZ9</accession>
<feature type="compositionally biased region" description="Basic and acidic residues" evidence="1">
    <location>
        <begin position="340"/>
        <end position="351"/>
    </location>
</feature>
<dbReference type="eggNOG" id="KOG0017">
    <property type="taxonomic scope" value="Eukaryota"/>
</dbReference>
<sequence length="857" mass="97472">MESSKVMVILVTLKGGNYLLWARITKIALCGRGLWNHIEHIEEEEENESSDEEAEIAKAKKEAKWFQKDQTVLAIIQHSLEAPILEKAINELSQEDLEFTKHLGKYRSLWSELEMLRPNTMDALVMIERTEQDKVFGLLLTLNPAFNDLIKHLLRADKLPSLDEVCAQVQREEGSLRLFGGKGELAMANKGVHKFDDRRPRVCEHCKKKGHSKDKFCFIHPHLRPNNGPREPRANITQAKDDHGQTGSSRQGEELASVPRDLRNKLEAKSTKCMFLGYSTTQKGYKCYDPSTNRTYVSREVKFLEDQGYFDKKDWNDLKDLAASNDRASSLRMLLEHLGDNNNNQKEDKLDPAPNVPINAPNVPINTPNEPTLEEEDHSQEEEQDHGEDNSRVEETETTQAPTLRRSARLEGIPSGSPSSSSDESRSSSDNSYVPSSGESHDQESSYEPTQPILRRSERNKDTIYYNAQAVAHPIQAVCSLAFVPDDHLAFLGKIDQDFIPKTYEEAMEDKSWSNAVVDEVGAMQRNETWYEADLPKGKKVPDFAWCTVTSTVNDDKPLISSSSKTQKSYLQREEMLKFQCFLHLLHPSTAKINHSNLAPFRVTGTISVPNTNWSRKSRKLRVNGLGQEIEEEYVEEFEDEDEFLSRKRGSYGGKKEEINYDKDPELGDILGDCLDNPDKAQKKMEERLRKKRNRIIHTKTGSATSMQVTFNKFEYSNSYMWLEFHNAPLDKDIALISDTIRSWHILGRLGGYNSMNMQLSQAPVDKRPNYDAILGANVEPTTFYNIGDLEVQDNVARIWLDIGTSEPLILDVLINALTQISSDYVGIKKVVFGGSEFENWKENLTSEESGFTVHKI</sequence>
<dbReference type="Pfam" id="PF12049">
    <property type="entry name" value="DUF3531"/>
    <property type="match status" value="1"/>
</dbReference>
<dbReference type="InterPro" id="IPR057670">
    <property type="entry name" value="SH3_retrovirus"/>
</dbReference>
<reference evidence="4" key="1">
    <citation type="journal article" date="2015" name="Nat. Plants">
        <title>Genome expansion of Arabis alpina linked with retrotransposition and reduced symmetric DNA methylation.</title>
        <authorList>
            <person name="Willing E.M."/>
            <person name="Rawat V."/>
            <person name="Mandakova T."/>
            <person name="Maumus F."/>
            <person name="James G.V."/>
            <person name="Nordstroem K.J."/>
            <person name="Becker C."/>
            <person name="Warthmann N."/>
            <person name="Chica C."/>
            <person name="Szarzynska B."/>
            <person name="Zytnicki M."/>
            <person name="Albani M.C."/>
            <person name="Kiefer C."/>
            <person name="Bergonzi S."/>
            <person name="Castaings L."/>
            <person name="Mateos J.L."/>
            <person name="Berns M.C."/>
            <person name="Bujdoso N."/>
            <person name="Piofczyk T."/>
            <person name="de Lorenzo L."/>
            <person name="Barrero-Sicilia C."/>
            <person name="Mateos I."/>
            <person name="Piednoel M."/>
            <person name="Hagmann J."/>
            <person name="Chen-Min-Tao R."/>
            <person name="Iglesias-Fernandez R."/>
            <person name="Schuster S.C."/>
            <person name="Alonso-Blanco C."/>
            <person name="Roudier F."/>
            <person name="Carbonero P."/>
            <person name="Paz-Ares J."/>
            <person name="Davis S.J."/>
            <person name="Pecinka A."/>
            <person name="Quesneville H."/>
            <person name="Colot V."/>
            <person name="Lysak M.A."/>
            <person name="Weigel D."/>
            <person name="Coupland G."/>
            <person name="Schneeberger K."/>
        </authorList>
    </citation>
    <scope>NUCLEOTIDE SEQUENCE [LARGE SCALE GENOMIC DNA]</scope>
    <source>
        <strain evidence="4">cv. Pajares</strain>
    </source>
</reference>
<feature type="domain" description="Retroviral polymerase SH3-like" evidence="2">
    <location>
        <begin position="257"/>
        <end position="314"/>
    </location>
</feature>
<dbReference type="PANTHER" id="PTHR46737:SF3">
    <property type="entry name" value="OXIDOREDUCTASE_TRANSITION METAL ION-BINDING PROTEIN (DUF3531)"/>
    <property type="match status" value="1"/>
</dbReference>
<dbReference type="Pfam" id="PF25597">
    <property type="entry name" value="SH3_retrovirus"/>
    <property type="match status" value="1"/>
</dbReference>
<feature type="region of interest" description="Disordered" evidence="1">
    <location>
        <begin position="340"/>
        <end position="458"/>
    </location>
</feature>
<name>A0A087GHZ9_ARAAL</name>
<evidence type="ECO:0000313" key="4">
    <source>
        <dbReference type="Proteomes" id="UP000029120"/>
    </source>
</evidence>
<dbReference type="AlphaFoldDB" id="A0A087GHZ9"/>
<feature type="compositionally biased region" description="Acidic residues" evidence="1">
    <location>
        <begin position="372"/>
        <end position="386"/>
    </location>
</feature>
<dbReference type="Gramene" id="KFK29501">
    <property type="protein sequence ID" value="KFK29501"/>
    <property type="gene ID" value="AALP_AA7G142500"/>
</dbReference>
<gene>
    <name evidence="3" type="ordered locus">AALP_Aa7g142500</name>
</gene>
<dbReference type="PANTHER" id="PTHR46737">
    <property type="entry name" value="OS02G0827600 PROTEIN"/>
    <property type="match status" value="1"/>
</dbReference>
<dbReference type="EMBL" id="CM002875">
    <property type="protein sequence ID" value="KFK29501.1"/>
    <property type="molecule type" value="Genomic_DNA"/>
</dbReference>
<evidence type="ECO:0000259" key="2">
    <source>
        <dbReference type="Pfam" id="PF25597"/>
    </source>
</evidence>
<evidence type="ECO:0000256" key="1">
    <source>
        <dbReference type="SAM" id="MobiDB-lite"/>
    </source>
</evidence>
<feature type="compositionally biased region" description="Low complexity" evidence="1">
    <location>
        <begin position="415"/>
        <end position="432"/>
    </location>
</feature>
<dbReference type="InterPro" id="IPR021920">
    <property type="entry name" value="DUF3531"/>
</dbReference>
<evidence type="ECO:0000313" key="3">
    <source>
        <dbReference type="EMBL" id="KFK29501.1"/>
    </source>
</evidence>